<evidence type="ECO:0000259" key="1">
    <source>
        <dbReference type="Pfam" id="PF04738"/>
    </source>
</evidence>
<gene>
    <name evidence="2" type="ORF">G4177_15110</name>
</gene>
<dbReference type="RefSeq" id="WP_193348860.1">
    <property type="nucleotide sequence ID" value="NZ_CBCSIP010000011.1"/>
</dbReference>
<evidence type="ECO:0000313" key="2">
    <source>
        <dbReference type="EMBL" id="MBE4749493.1"/>
    </source>
</evidence>
<name>A0ABR9PNJ4_9BACT</name>
<organism evidence="2 3">
    <name type="scientific">Corallococcus soli</name>
    <dbReference type="NCBI Taxonomy" id="2710757"/>
    <lineage>
        <taxon>Bacteria</taxon>
        <taxon>Pseudomonadati</taxon>
        <taxon>Myxococcota</taxon>
        <taxon>Myxococcia</taxon>
        <taxon>Myxococcales</taxon>
        <taxon>Cystobacterineae</taxon>
        <taxon>Myxococcaceae</taxon>
        <taxon>Corallococcus</taxon>
    </lineage>
</organism>
<comment type="caution">
    <text evidence="2">The sequence shown here is derived from an EMBL/GenBank/DDBJ whole genome shotgun (WGS) entry which is preliminary data.</text>
</comment>
<keyword evidence="3" id="KW-1185">Reference proteome</keyword>
<evidence type="ECO:0000313" key="3">
    <source>
        <dbReference type="Proteomes" id="UP001516472"/>
    </source>
</evidence>
<proteinExistence type="predicted"/>
<protein>
    <recommendedName>
        <fullName evidence="1">Lantibiotic dehydratase N-terminal domain-containing protein</fullName>
    </recommendedName>
</protein>
<dbReference type="InterPro" id="IPR006827">
    <property type="entry name" value="Lant_deHydtase_N"/>
</dbReference>
<dbReference type="EMBL" id="JAAIYO010000003">
    <property type="protein sequence ID" value="MBE4749493.1"/>
    <property type="molecule type" value="Genomic_DNA"/>
</dbReference>
<reference evidence="2 3" key="1">
    <citation type="submission" date="2020-02" db="EMBL/GenBank/DDBJ databases">
        <authorList>
            <person name="Babadi Z.K."/>
            <person name="Risdian C."/>
            <person name="Ebrahimipour G.H."/>
            <person name="Wink J."/>
        </authorList>
    </citation>
    <scope>NUCLEOTIDE SEQUENCE [LARGE SCALE GENOMIC DNA]</scope>
    <source>
        <strain evidence="2 3">ZKHCc1 1396</strain>
    </source>
</reference>
<dbReference type="Pfam" id="PF04738">
    <property type="entry name" value="Lant_dehydr_N"/>
    <property type="match status" value="1"/>
</dbReference>
<dbReference type="Proteomes" id="UP001516472">
    <property type="component" value="Unassembled WGS sequence"/>
</dbReference>
<sequence length="874" mass="99951">MDPFVSARCMEQLAHLDRLTAQLKALRSDAADALFAALPGADPSIRHFLLNVKRDCFNHRPLHKYRKSPQWEQLPPTAALILERVLGQEQEIEAGEQAFRKSYLEDRETGHQWLLEQGRQPSFLRAVSLASAGLVEYLDRLYLKPQSEYGKRERKTEQSLLRYFSRSVVKLSPYSTFTKVALGLVTEGQDPAYSIRVLDEPWSERSLLRVKRYLLDQSRELLFQHPRAREALAVVLNDTIEDLGEGQHRFLRPLMLERDVTSGELRFTRPSQVRVRLSGPLITWLKTQLNGRSRSYREVQHEAAAAFDEAPERLDATFAKLINIGFLQLVPPWSTIEFHLEQHLLHFVRGLLPDAGLEPLVGTLESLIELEKQYSGSKSPLASVKEIDRLVARLFEQIQEAVAGDALALRLEKVTHNYYEDVLLHTGEHRSPSHEVVHVDPKTAEELLSQADLLWRLANLFEPRHEIHHALWAFAERRWPGRAEIPFLEFFAEAQPLWEQALAHRSSSSQGGTFNPFGLEEVESLQHLREELRRAIPQIYRQKDGETQVQLDALQRLVDGIPARYAPLVGPCLFAQPADARGSQWVANRFFEGTGRCGSRFTAIMGPPALTDYTDHYERGSRRRMGEETAELLDTLFIRGNTVGIHAPQTPRILEIPGEFSLLPESRRLQLRDLVLRADPLSRSFTIRDRQGQRLIPSYLSSLQNEFLASPLKFLDVFGTMARSTLMLPTHGHERDGITVAERLTLGRLVVRRRRWVIPPERMPRWEMPEPDAFLAINRWREALGLPVQVYLIEKVTAEAVSFDVFKPQYIDFRSPALVALFQTVLSTGKMEQVTLEEALPTPEAYPTDVQGRRWGVEVILDSLVIPRTHPTFP</sequence>
<accession>A0ABR9PNJ4</accession>
<feature type="domain" description="Lantibiotic dehydratase N-terminal" evidence="1">
    <location>
        <begin position="120"/>
        <end position="794"/>
    </location>
</feature>